<dbReference type="RefSeq" id="WP_209991021.1">
    <property type="nucleotide sequence ID" value="NZ_JAGINO010000040.1"/>
</dbReference>
<keyword evidence="2" id="KW-1185">Reference proteome</keyword>
<comment type="caution">
    <text evidence="1">The sequence shown here is derived from an EMBL/GenBank/DDBJ whole genome shotgun (WGS) entry which is preliminary data.</text>
</comment>
<dbReference type="EMBL" id="JAUSVU010000043">
    <property type="protein sequence ID" value="MDQ0537321.1"/>
    <property type="molecule type" value="Genomic_DNA"/>
</dbReference>
<protein>
    <submittedName>
        <fullName evidence="1">Uncharacterized protein</fullName>
    </submittedName>
</protein>
<sequence length="65" mass="7302">MPDVFYDTPIPEIELALDGKVDFLKKTNPWGAKEEETPPAASEEEAADRLIAILRSSPRYRKPTS</sequence>
<evidence type="ECO:0000313" key="2">
    <source>
        <dbReference type="Proteomes" id="UP001244552"/>
    </source>
</evidence>
<reference evidence="1 2" key="1">
    <citation type="submission" date="2023-07" db="EMBL/GenBank/DDBJ databases">
        <title>Genomic Encyclopedia of Type Strains, Phase IV (KMG-IV): sequencing the most valuable type-strain genomes for metagenomic binning, comparative biology and taxonomic classification.</title>
        <authorList>
            <person name="Goeker M."/>
        </authorList>
    </citation>
    <scope>NUCLEOTIDE SEQUENCE [LARGE SCALE GENOMIC DNA]</scope>
    <source>
        <strain evidence="1 2">DSM 19922</strain>
    </source>
</reference>
<proteinExistence type="predicted"/>
<name>A0ABU0MV69_9PROT</name>
<accession>A0ABU0MV69</accession>
<dbReference type="Proteomes" id="UP001244552">
    <property type="component" value="Unassembled WGS sequence"/>
</dbReference>
<gene>
    <name evidence="1" type="ORF">QO018_006223</name>
</gene>
<evidence type="ECO:0000313" key="1">
    <source>
        <dbReference type="EMBL" id="MDQ0537321.1"/>
    </source>
</evidence>
<organism evidence="1 2">
    <name type="scientific">Azospirillum picis</name>
    <dbReference type="NCBI Taxonomy" id="488438"/>
    <lineage>
        <taxon>Bacteria</taxon>
        <taxon>Pseudomonadati</taxon>
        <taxon>Pseudomonadota</taxon>
        <taxon>Alphaproteobacteria</taxon>
        <taxon>Rhodospirillales</taxon>
        <taxon>Azospirillaceae</taxon>
        <taxon>Azospirillum</taxon>
    </lineage>
</organism>